<sequence>MEDQDFIPTVLELYDVLMTFYTDTKILTKNNKELISSEEIQSFNRLHIKSLVSSIEGSIYVIKQIVLQKNNLNSENGLNGYELMFIAEKNPRLKENGDIDYERISSIGLIPKGLPFIS</sequence>
<evidence type="ECO:0000313" key="2">
    <source>
        <dbReference type="Proteomes" id="UP000502433"/>
    </source>
</evidence>
<gene>
    <name evidence="1" type="ORF">HGD76_04505</name>
</gene>
<name>A0A6H2BXV5_DOLFA</name>
<evidence type="ECO:0000313" key="1">
    <source>
        <dbReference type="EMBL" id="QJB43594.1"/>
    </source>
</evidence>
<dbReference type="Proteomes" id="UP000502433">
    <property type="component" value="Chromosome"/>
</dbReference>
<proteinExistence type="predicted"/>
<dbReference type="EMBL" id="CP051206">
    <property type="protein sequence ID" value="QJB43594.1"/>
    <property type="molecule type" value="Genomic_DNA"/>
</dbReference>
<protein>
    <submittedName>
        <fullName evidence="1">Uncharacterized protein</fullName>
    </submittedName>
</protein>
<dbReference type="RefSeq" id="WP_168695087.1">
    <property type="nucleotide sequence ID" value="NZ_CP051206.1"/>
</dbReference>
<reference evidence="1 2" key="1">
    <citation type="submission" date="2020-04" db="EMBL/GenBank/DDBJ databases">
        <title>Genome-Wide Identification of 5-Methylcytosine Sites in Bacterial Genomes By High-Throughput Sequencing of MspJI Restriction Fragments.</title>
        <authorList>
            <person name="Wu V."/>
        </authorList>
    </citation>
    <scope>NUCLEOTIDE SEQUENCE [LARGE SCALE GENOMIC DNA]</scope>
    <source>
        <strain evidence="1 2">CCAP 1403/13f</strain>
    </source>
</reference>
<organism evidence="1 2">
    <name type="scientific">Dolichospermum flos-aquae CCAP 1403/13F</name>
    <dbReference type="NCBI Taxonomy" id="315271"/>
    <lineage>
        <taxon>Bacteria</taxon>
        <taxon>Bacillati</taxon>
        <taxon>Cyanobacteriota</taxon>
        <taxon>Cyanophyceae</taxon>
        <taxon>Nostocales</taxon>
        <taxon>Aphanizomenonaceae</taxon>
        <taxon>Dolichospermum</taxon>
    </lineage>
</organism>
<accession>A0A6H2BXV5</accession>
<dbReference type="KEGG" id="dfs:HGD76_04505"/>
<dbReference type="AlphaFoldDB" id="A0A6H2BXV5"/>
<reference evidence="1 2" key="2">
    <citation type="submission" date="2020-04" db="EMBL/GenBank/DDBJ databases">
        <authorList>
            <person name="Fomenkov A."/>
            <person name="Anton B.P."/>
            <person name="Roberts R.J."/>
        </authorList>
    </citation>
    <scope>NUCLEOTIDE SEQUENCE [LARGE SCALE GENOMIC DNA]</scope>
    <source>
        <strain evidence="1 2">CCAP 1403/13f</strain>
    </source>
</reference>